<feature type="transmembrane region" description="Helical" evidence="2">
    <location>
        <begin position="169"/>
        <end position="190"/>
    </location>
</feature>
<feature type="transmembrane region" description="Helical" evidence="2">
    <location>
        <begin position="36"/>
        <end position="60"/>
    </location>
</feature>
<keyword evidence="2" id="KW-1133">Transmembrane helix</keyword>
<keyword evidence="2" id="KW-0472">Membrane</keyword>
<feature type="region of interest" description="Disordered" evidence="1">
    <location>
        <begin position="1"/>
        <end position="25"/>
    </location>
</feature>
<dbReference type="RefSeq" id="WP_353711733.1">
    <property type="nucleotide sequence ID" value="NZ_CP159279.1"/>
</dbReference>
<feature type="compositionally biased region" description="Low complexity" evidence="1">
    <location>
        <begin position="7"/>
        <end position="17"/>
    </location>
</feature>
<keyword evidence="2" id="KW-0812">Transmembrane</keyword>
<protein>
    <submittedName>
        <fullName evidence="3">Uncharacterized protein</fullName>
    </submittedName>
</protein>
<gene>
    <name evidence="3" type="ORF">ABRP34_21635</name>
</gene>
<name>A0AAU8EQY2_9MICC</name>
<feature type="transmembrane region" description="Helical" evidence="2">
    <location>
        <begin position="101"/>
        <end position="119"/>
    </location>
</feature>
<evidence type="ECO:0000313" key="3">
    <source>
        <dbReference type="EMBL" id="XCH11349.1"/>
    </source>
</evidence>
<organism evidence="3">
    <name type="scientific">Arthrobacter sp. K5</name>
    <dbReference type="NCBI Taxonomy" id="2839623"/>
    <lineage>
        <taxon>Bacteria</taxon>
        <taxon>Bacillati</taxon>
        <taxon>Actinomycetota</taxon>
        <taxon>Actinomycetes</taxon>
        <taxon>Micrococcales</taxon>
        <taxon>Micrococcaceae</taxon>
        <taxon>Arthrobacter</taxon>
    </lineage>
</organism>
<accession>A0AAU8EQY2</accession>
<dbReference type="AlphaFoldDB" id="A0AAU8EQY2"/>
<dbReference type="EMBL" id="CP159279">
    <property type="protein sequence ID" value="XCH11349.1"/>
    <property type="molecule type" value="Genomic_DNA"/>
</dbReference>
<feature type="transmembrane region" description="Helical" evidence="2">
    <location>
        <begin position="125"/>
        <end position="148"/>
    </location>
</feature>
<proteinExistence type="predicted"/>
<feature type="transmembrane region" description="Helical" evidence="2">
    <location>
        <begin position="66"/>
        <end position="89"/>
    </location>
</feature>
<evidence type="ECO:0000256" key="2">
    <source>
        <dbReference type="SAM" id="Phobius"/>
    </source>
</evidence>
<evidence type="ECO:0000256" key="1">
    <source>
        <dbReference type="SAM" id="MobiDB-lite"/>
    </source>
</evidence>
<sequence length="217" mass="21516">MTPRPKTMAGRATAATQRTRETPASQATFRSDAVRLFAGFAGLGAAAVNLAVASSLFAAAGPVLPARAAGGAAALLWGTALLGWTIAGLSRNRFPLPRTSALLLPAAAAVHMAALVLGARSGMAGLGISHLAALLLTLMTLAATYWLGRRSPSLPGRSGQNASGQNASGRMGAGTLLAAAFTGALLVAAITTPGLAASTAGQFAVPHGEHIGGHHSP</sequence>
<reference evidence="3" key="1">
    <citation type="submission" date="2024-06" db="EMBL/GenBank/DDBJ databases">
        <title>Biodegradation of dimethachlon by Arthrobacter sp. K5: mechanistic insights and ecological implications.</title>
        <authorList>
            <person name="Hu S."/>
            <person name="Lu P."/>
        </authorList>
    </citation>
    <scope>NUCLEOTIDE SEQUENCE</scope>
    <source>
        <strain evidence="3">K5</strain>
    </source>
</reference>